<feature type="domain" description="DUF7924" evidence="1">
    <location>
        <begin position="116"/>
        <end position="291"/>
    </location>
</feature>
<dbReference type="OrthoDB" id="5426775at2759"/>
<name>C7YMW8_FUSV7</name>
<dbReference type="InParanoid" id="C7YMW8"/>
<dbReference type="KEGG" id="nhe:NECHADRAFT_35677"/>
<accession>C7YMW8</accession>
<dbReference type="Proteomes" id="UP000005206">
    <property type="component" value="Chromosome 3"/>
</dbReference>
<dbReference type="EMBL" id="GG698897">
    <property type="protein sequence ID" value="EEU47520.1"/>
    <property type="molecule type" value="Genomic_DNA"/>
</dbReference>
<proteinExistence type="predicted"/>
<dbReference type="HOGENOM" id="CLU_036509_0_0_1"/>
<dbReference type="AlphaFoldDB" id="C7YMW8"/>
<dbReference type="InterPro" id="IPR057684">
    <property type="entry name" value="DUF7924"/>
</dbReference>
<sequence>MDDLGNISGITGPTATTKGTLVESPLYRVQNLRANGIYFNHPCDRPPEHITNFVNQMRRDRGSPGPSADDISQDRDLHNLSLGTSESEVATYFLARVFVNPGSSDYLKRNEKQQMKRNHVPDAGTNHKVSTPVPDTLYGYRDETAFHQQQAQLLPMYKEAMANNQGLMYPFFVIEFKGDNGSLWAATNQCLGGAATCINMVEKLNDRFKQRMSNNPINSADPINSAVFSIAMSGTEARLYVSWKENERDYFMAHVDSFLLQDPEHHAKFYNFVHNILDWGRGERLEQIRSCLDNL</sequence>
<gene>
    <name evidence="2" type="ORF">NECHADRAFT_35677</name>
</gene>
<dbReference type="eggNOG" id="ENOG502SQPH">
    <property type="taxonomic scope" value="Eukaryota"/>
</dbReference>
<dbReference type="RefSeq" id="XP_003053233.1">
    <property type="nucleotide sequence ID" value="XM_003053187.1"/>
</dbReference>
<evidence type="ECO:0000313" key="3">
    <source>
        <dbReference type="Proteomes" id="UP000005206"/>
    </source>
</evidence>
<evidence type="ECO:0000313" key="2">
    <source>
        <dbReference type="EMBL" id="EEU47520.1"/>
    </source>
</evidence>
<evidence type="ECO:0000259" key="1">
    <source>
        <dbReference type="Pfam" id="PF25545"/>
    </source>
</evidence>
<dbReference type="OMA" id="HEEMPEC"/>
<dbReference type="VEuPathDB" id="FungiDB:NECHADRAFT_35677"/>
<protein>
    <recommendedName>
        <fullName evidence="1">DUF7924 domain-containing protein</fullName>
    </recommendedName>
</protein>
<dbReference type="PANTHER" id="PTHR42470">
    <property type="entry name" value="VAST DOMAIN-CONTAINING PROTEIN"/>
    <property type="match status" value="1"/>
</dbReference>
<dbReference type="Pfam" id="PF25545">
    <property type="entry name" value="DUF7924"/>
    <property type="match status" value="1"/>
</dbReference>
<organism evidence="2 3">
    <name type="scientific">Fusarium vanettenii (strain ATCC MYA-4622 / CBS 123669 / FGSC 9596 / NRRL 45880 / 77-13-4)</name>
    <name type="common">Fusarium solani subsp. pisi</name>
    <dbReference type="NCBI Taxonomy" id="660122"/>
    <lineage>
        <taxon>Eukaryota</taxon>
        <taxon>Fungi</taxon>
        <taxon>Dikarya</taxon>
        <taxon>Ascomycota</taxon>
        <taxon>Pezizomycotina</taxon>
        <taxon>Sordariomycetes</taxon>
        <taxon>Hypocreomycetidae</taxon>
        <taxon>Hypocreales</taxon>
        <taxon>Nectriaceae</taxon>
        <taxon>Fusarium</taxon>
        <taxon>Fusarium solani species complex</taxon>
        <taxon>Fusarium vanettenii</taxon>
    </lineage>
</organism>
<dbReference type="GeneID" id="9664224"/>
<dbReference type="PANTHER" id="PTHR42470:SF1">
    <property type="entry name" value="VAST DOMAIN-CONTAINING PROTEIN"/>
    <property type="match status" value="1"/>
</dbReference>
<reference evidence="2 3" key="1">
    <citation type="journal article" date="2009" name="PLoS Genet.">
        <title>The genome of Nectria haematococca: contribution of supernumerary chromosomes to gene expansion.</title>
        <authorList>
            <person name="Coleman J.J."/>
            <person name="Rounsley S.D."/>
            <person name="Rodriguez-Carres M."/>
            <person name="Kuo A."/>
            <person name="Wasmann C.C."/>
            <person name="Grimwood J."/>
            <person name="Schmutz J."/>
            <person name="Taga M."/>
            <person name="White G.J."/>
            <person name="Zhou S."/>
            <person name="Schwartz D.C."/>
            <person name="Freitag M."/>
            <person name="Ma L.J."/>
            <person name="Danchin E.G."/>
            <person name="Henrissat B."/>
            <person name="Coutinho P.M."/>
            <person name="Nelson D.R."/>
            <person name="Straney D."/>
            <person name="Napoli C.A."/>
            <person name="Barker B.M."/>
            <person name="Gribskov M."/>
            <person name="Rep M."/>
            <person name="Kroken S."/>
            <person name="Molnar I."/>
            <person name="Rensing C."/>
            <person name="Kennell J.C."/>
            <person name="Zamora J."/>
            <person name="Farman M.L."/>
            <person name="Selker E.U."/>
            <person name="Salamov A."/>
            <person name="Shapiro H."/>
            <person name="Pangilinan J."/>
            <person name="Lindquist E."/>
            <person name="Lamers C."/>
            <person name="Grigoriev I.V."/>
            <person name="Geiser D.M."/>
            <person name="Covert S.F."/>
            <person name="Temporini E."/>
            <person name="Vanetten H.D."/>
        </authorList>
    </citation>
    <scope>NUCLEOTIDE SEQUENCE [LARGE SCALE GENOMIC DNA]</scope>
    <source>
        <strain evidence="3">ATCC MYA-4622 / CBS 123669 / FGSC 9596 / NRRL 45880 / 77-13-4</strain>
    </source>
</reference>
<keyword evidence="3" id="KW-1185">Reference proteome</keyword>
<dbReference type="STRING" id="660122.C7YMW8"/>